<reference evidence="3" key="1">
    <citation type="journal article" date="2010" name="Environ. Microbiol.">
        <title>A blueprint of ectoine metabolism from the genome of the industrial producer Halomonas elongata DSM 2581(T).</title>
        <authorList>
            <person name="Schwibbert K."/>
            <person name="Marin-Sanguino A."/>
            <person name="Bagyan I."/>
            <person name="Heidrich G."/>
            <person name="Lentzen G."/>
            <person name="Seitz H."/>
            <person name="Rampp M."/>
            <person name="Schuster S.C."/>
            <person name="Klenk H.P."/>
            <person name="Pfeiffer F."/>
            <person name="Oesterhelt D."/>
            <person name="Kunte H.J."/>
        </authorList>
    </citation>
    <scope>NUCLEOTIDE SEQUENCE</scope>
    <source>
        <strain evidence="3">Type strain: DSM 2581</strain>
    </source>
</reference>
<evidence type="ECO:0000256" key="1">
    <source>
        <dbReference type="SAM" id="Coils"/>
    </source>
</evidence>
<protein>
    <submittedName>
        <fullName evidence="4">Type IV secretion system protein</fullName>
    </submittedName>
    <submittedName>
        <fullName evidence="3">VirB5 family protein</fullName>
    </submittedName>
</protein>
<evidence type="ECO:0000313" key="3">
    <source>
        <dbReference type="EMBL" id="CBV43185.1"/>
    </source>
</evidence>
<dbReference type="RefSeq" id="WP_013333057.1">
    <property type="nucleotide sequence ID" value="NC_014532.2"/>
</dbReference>
<dbReference type="eggNOG" id="COG5314">
    <property type="taxonomic scope" value="Bacteria"/>
</dbReference>
<feature type="signal peptide" evidence="2">
    <location>
        <begin position="1"/>
        <end position="29"/>
    </location>
</feature>
<name>E1V615_HALED</name>
<sequence length="217" mass="23755">MNINFSCARKMVAGLALATSIGLSQPMMAGGIPVIDVSNLTQSIAQVQHMLNQIDKMKRQLATANRQLDNMSGSRGLANVIDSVYDRTVKVDPEDVLNRYGIQGSGDLGLSGDAGELYDAGNNHAAEWLAQSQKSLEQAQERFSELTGLVAQVNNSPDQKDILDLQARIGAEEVLLQNEMAKLTMLRSVATANQAVQQRRARQMRIQNSGEPFELKW</sequence>
<dbReference type="EMBL" id="CP139472">
    <property type="protein sequence ID" value="WPU45770.1"/>
    <property type="molecule type" value="Genomic_DNA"/>
</dbReference>
<feature type="coiled-coil region" evidence="1">
    <location>
        <begin position="40"/>
        <end position="74"/>
    </location>
</feature>
<dbReference type="HOGENOM" id="CLU_109235_0_0_6"/>
<dbReference type="InterPro" id="IPR014158">
    <property type="entry name" value="T4SS_VirB5"/>
</dbReference>
<proteinExistence type="predicted"/>
<dbReference type="GeneID" id="91010682"/>
<reference evidence="5" key="3">
    <citation type="journal article" date="2011" name="Environ. Microbiol.">
        <title>A blueprint of ectoine metabolism from the genome of the industrial producer Halomonas elongata DSM 2581(T).</title>
        <authorList>
            <person name="Schwibbert K."/>
            <person name="Marin-Sanguino A."/>
            <person name="Bagyan I."/>
            <person name="Heidrich G."/>
            <person name="Lentzen G."/>
            <person name="Seitz H."/>
            <person name="Rampp M."/>
            <person name="Schuster S.C."/>
            <person name="Klenk H.P."/>
            <person name="Pfeiffer F."/>
            <person name="Oesterhelt D."/>
            <person name="Kunte H.J."/>
        </authorList>
    </citation>
    <scope>NUCLEOTIDE SEQUENCE [LARGE SCALE GENOMIC DNA]</scope>
    <source>
        <strain evidence="5">ATCC 33173 / DSM 2581 / NBRC 15536 / NCIMB 2198 / 1H9</strain>
    </source>
</reference>
<evidence type="ECO:0000313" key="4">
    <source>
        <dbReference type="EMBL" id="WPU45770.1"/>
    </source>
</evidence>
<reference evidence="4 6" key="4">
    <citation type="submission" date="2023-11" db="EMBL/GenBank/DDBJ databases">
        <title>MicrobeMod: A computational toolkit for identifying prokaryotic methylation and restriction-modification with nanopore sequencing.</title>
        <authorList>
            <person name="Crits-Christoph A."/>
            <person name="Kang S.C."/>
            <person name="Lee H."/>
            <person name="Ostrov N."/>
        </authorList>
    </citation>
    <scope>NUCLEOTIDE SEQUENCE [LARGE SCALE GENOMIC DNA]</scope>
    <source>
        <strain evidence="4 6">ATCC 33173</strain>
    </source>
</reference>
<dbReference type="Gene3D" id="1.20.58.430">
    <property type="entry name" value="Type IV secretion system, VirB5-domain"/>
    <property type="match status" value="1"/>
</dbReference>
<dbReference type="Proteomes" id="UP000008707">
    <property type="component" value="Chromosome"/>
</dbReference>
<dbReference type="CDD" id="cd14262">
    <property type="entry name" value="VirB5_like"/>
    <property type="match status" value="1"/>
</dbReference>
<dbReference type="AlphaFoldDB" id="E1V615"/>
<evidence type="ECO:0000313" key="6">
    <source>
        <dbReference type="Proteomes" id="UP001322512"/>
    </source>
</evidence>
<feature type="coiled-coil region" evidence="1">
    <location>
        <begin position="129"/>
        <end position="156"/>
    </location>
</feature>
<gene>
    <name evidence="3" type="ordered locus">HELO_3301</name>
    <name evidence="4" type="ORF">SR933_10885</name>
</gene>
<dbReference type="EMBL" id="FN869568">
    <property type="protein sequence ID" value="CBV43185.1"/>
    <property type="molecule type" value="Genomic_DNA"/>
</dbReference>
<feature type="chain" id="PRO_5003152882" evidence="2">
    <location>
        <begin position="30"/>
        <end position="217"/>
    </location>
</feature>
<dbReference type="OrthoDB" id="6155033at2"/>
<evidence type="ECO:0000313" key="5">
    <source>
        <dbReference type="Proteomes" id="UP000008707"/>
    </source>
</evidence>
<dbReference type="SUPFAM" id="SSF101082">
    <property type="entry name" value="Typo IV secretion system protein TraC"/>
    <property type="match status" value="1"/>
</dbReference>
<reference evidence="3" key="2">
    <citation type="submission" date="2010-05" db="EMBL/GenBank/DDBJ databases">
        <title>Revision and reannotation of the Halomonas elongata DSM 2581(T) genome.</title>
        <authorList>
            <person name="Pfeiffer F."/>
            <person name="Bagyan I."/>
            <person name="Alfaro-Espinoza G."/>
            <person name="Zamora-Lagos M.A."/>
            <person name="Habermann B."/>
            <person name="Oesterhelt D."/>
            <person name="Kunte H.J."/>
        </authorList>
    </citation>
    <scope>NUCLEOTIDE SEQUENCE</scope>
    <source>
        <strain evidence="3">Type strain: DSM 2581</strain>
    </source>
</reference>
<keyword evidence="6" id="KW-1185">Reference proteome</keyword>
<accession>E1V615</accession>
<organism evidence="3 5">
    <name type="scientific">Halomonas elongata (strain ATCC 33173 / DSM 2581 / NBRC 15536 / NCIMB 2198 / 1H9)</name>
    <dbReference type="NCBI Taxonomy" id="768066"/>
    <lineage>
        <taxon>Bacteria</taxon>
        <taxon>Pseudomonadati</taxon>
        <taxon>Pseudomonadota</taxon>
        <taxon>Gammaproteobacteria</taxon>
        <taxon>Oceanospirillales</taxon>
        <taxon>Halomonadaceae</taxon>
        <taxon>Halomonas</taxon>
    </lineage>
</organism>
<evidence type="ECO:0000256" key="2">
    <source>
        <dbReference type="SAM" id="SignalP"/>
    </source>
</evidence>
<dbReference type="InterPro" id="IPR023220">
    <property type="entry name" value="T4SS_VirB5-domain"/>
</dbReference>
<dbReference type="Proteomes" id="UP001322512">
    <property type="component" value="Chromosome"/>
</dbReference>
<keyword evidence="1" id="KW-0175">Coiled coil</keyword>
<dbReference type="Pfam" id="PF07996">
    <property type="entry name" value="T4SS"/>
    <property type="match status" value="1"/>
</dbReference>
<dbReference type="KEGG" id="hel:HELO_3301"/>
<keyword evidence="2" id="KW-0732">Signal</keyword>